<evidence type="ECO:0000256" key="2">
    <source>
        <dbReference type="ARBA" id="ARBA00022553"/>
    </source>
</evidence>
<keyword evidence="5" id="KW-0547">Nucleotide-binding</keyword>
<accession>A0A5C4IZW9</accession>
<evidence type="ECO:0000256" key="13">
    <source>
        <dbReference type="ARBA" id="ARBA00056274"/>
    </source>
</evidence>
<evidence type="ECO:0000256" key="15">
    <source>
        <dbReference type="ARBA" id="ARBA00081350"/>
    </source>
</evidence>
<dbReference type="SMART" id="SM00331">
    <property type="entry name" value="PP2C_SIG"/>
    <property type="match status" value="1"/>
</dbReference>
<dbReference type="GO" id="GO:0016301">
    <property type="term" value="F:kinase activity"/>
    <property type="evidence" value="ECO:0007669"/>
    <property type="project" value="UniProtKB-KW"/>
</dbReference>
<comment type="caution">
    <text evidence="18">The sequence shown here is derived from an EMBL/GenBank/DDBJ whole genome shotgun (WGS) entry which is preliminary data.</text>
</comment>
<dbReference type="SUPFAM" id="SSF55781">
    <property type="entry name" value="GAF domain-like"/>
    <property type="match status" value="1"/>
</dbReference>
<organism evidence="18 19">
    <name type="scientific">Actinomadura soli</name>
    <dbReference type="NCBI Taxonomy" id="2508997"/>
    <lineage>
        <taxon>Bacteria</taxon>
        <taxon>Bacillati</taxon>
        <taxon>Actinomycetota</taxon>
        <taxon>Actinomycetes</taxon>
        <taxon>Streptosporangiales</taxon>
        <taxon>Thermomonosporaceae</taxon>
        <taxon>Actinomadura</taxon>
    </lineage>
</organism>
<dbReference type="InterPro" id="IPR036457">
    <property type="entry name" value="PPM-type-like_dom_sf"/>
</dbReference>
<dbReference type="InterPro" id="IPR052016">
    <property type="entry name" value="Bact_Sigma-Reg"/>
</dbReference>
<keyword evidence="6" id="KW-0418">Kinase</keyword>
<keyword evidence="10" id="KW-0904">Protein phosphatase</keyword>
<evidence type="ECO:0000256" key="1">
    <source>
        <dbReference type="ARBA" id="ARBA00013081"/>
    </source>
</evidence>
<evidence type="ECO:0000313" key="19">
    <source>
        <dbReference type="Proteomes" id="UP000309174"/>
    </source>
</evidence>
<evidence type="ECO:0000256" key="6">
    <source>
        <dbReference type="ARBA" id="ARBA00022777"/>
    </source>
</evidence>
<evidence type="ECO:0000256" key="14">
    <source>
        <dbReference type="ARBA" id="ARBA00075117"/>
    </source>
</evidence>
<dbReference type="SUPFAM" id="SSF81606">
    <property type="entry name" value="PP2C-like"/>
    <property type="match status" value="1"/>
</dbReference>
<dbReference type="GO" id="GO:0005524">
    <property type="term" value="F:ATP binding"/>
    <property type="evidence" value="ECO:0007669"/>
    <property type="project" value="UniProtKB-KW"/>
</dbReference>
<feature type="domain" description="PPM-type phosphatase" evidence="17">
    <location>
        <begin position="202"/>
        <end position="412"/>
    </location>
</feature>
<evidence type="ECO:0000256" key="7">
    <source>
        <dbReference type="ARBA" id="ARBA00022801"/>
    </source>
</evidence>
<dbReference type="Pfam" id="PF07228">
    <property type="entry name" value="SpoIIE"/>
    <property type="match status" value="1"/>
</dbReference>
<evidence type="ECO:0000256" key="3">
    <source>
        <dbReference type="ARBA" id="ARBA00022679"/>
    </source>
</evidence>
<evidence type="ECO:0000313" key="18">
    <source>
        <dbReference type="EMBL" id="TMQ89889.1"/>
    </source>
</evidence>
<dbReference type="InterPro" id="IPR003018">
    <property type="entry name" value="GAF"/>
</dbReference>
<dbReference type="Gene3D" id="3.60.40.10">
    <property type="entry name" value="PPM-type phosphatase domain"/>
    <property type="match status" value="1"/>
</dbReference>
<evidence type="ECO:0000256" key="4">
    <source>
        <dbReference type="ARBA" id="ARBA00022723"/>
    </source>
</evidence>
<evidence type="ECO:0000256" key="8">
    <source>
        <dbReference type="ARBA" id="ARBA00022840"/>
    </source>
</evidence>
<dbReference type="PANTHER" id="PTHR43156:SF2">
    <property type="entry name" value="STAGE II SPORULATION PROTEIN E"/>
    <property type="match status" value="1"/>
</dbReference>
<dbReference type="AlphaFoldDB" id="A0A5C4IZW9"/>
<evidence type="ECO:0000256" key="5">
    <source>
        <dbReference type="ARBA" id="ARBA00022741"/>
    </source>
</evidence>
<protein>
    <recommendedName>
        <fullName evidence="1">protein-serine/threonine phosphatase</fullName>
        <ecNumber evidence="1">3.1.3.16</ecNumber>
    </recommendedName>
    <alternativeName>
        <fullName evidence="15">Protein-serine/threonine phosphatase</fullName>
    </alternativeName>
    <alternativeName>
        <fullName evidence="14">Serine/threonine-protein kinase</fullName>
    </alternativeName>
</protein>
<dbReference type="GO" id="GO:0046872">
    <property type="term" value="F:metal ion binding"/>
    <property type="evidence" value="ECO:0007669"/>
    <property type="project" value="UniProtKB-KW"/>
</dbReference>
<evidence type="ECO:0000256" key="10">
    <source>
        <dbReference type="ARBA" id="ARBA00022912"/>
    </source>
</evidence>
<feature type="domain" description="GAF" evidence="16">
    <location>
        <begin position="40"/>
        <end position="185"/>
    </location>
</feature>
<name>A0A5C4IZW9_9ACTN</name>
<reference evidence="18 19" key="1">
    <citation type="submission" date="2019-05" db="EMBL/GenBank/DDBJ databases">
        <title>Draft genome sequence of Actinomadura sp. 14C53.</title>
        <authorList>
            <person name="Saricaoglu S."/>
            <person name="Isik K."/>
        </authorList>
    </citation>
    <scope>NUCLEOTIDE SEQUENCE [LARGE SCALE GENOMIC DNA]</scope>
    <source>
        <strain evidence="18 19">14C53</strain>
    </source>
</reference>
<proteinExistence type="predicted"/>
<keyword evidence="3" id="KW-0808">Transferase</keyword>
<dbReference type="Pfam" id="PF13185">
    <property type="entry name" value="GAF_2"/>
    <property type="match status" value="1"/>
</dbReference>
<keyword evidence="9" id="KW-0460">Magnesium</keyword>
<sequence length="415" mass="44016">MSTNAHTVVQVENSSAALAGATRKLANIRAIIDDSFAHMDVDEFLNTLLARVRQVLDVDTAVVLLLDRQARYLVAAAADGIEEEISQAVRVPLGEGFAGRVAHERRPVAITDVSGADVYNPLLVQRGLRTLLGVPLIGGGALVGVMHVGTLTERRFSADEVELLQLAAGRAALAVQSLLSRAERAGARELQRSLVPPALPNVPGVEMSARYSPGKENVGGDWYDVFPLPSGETGIVIGDVVGHGLSAAVVMGRMRSALRAYALESGDPAEVLRRLDRKIQHFEPDATATVLYAVCDPAPDRVRVSSAGHLPPILAVPGQPVRTADMKPDVLIGFGADIDRQTATVDFPPGALLCFYTDGLVERRGDDLDDGISRLCDAVYPGPPEAVGAAVMNALIGKQPTDDDVALLLMRRSPS</sequence>
<keyword evidence="7" id="KW-0378">Hydrolase</keyword>
<evidence type="ECO:0000256" key="9">
    <source>
        <dbReference type="ARBA" id="ARBA00022842"/>
    </source>
</evidence>
<dbReference type="OrthoDB" id="118142at2"/>
<keyword evidence="4" id="KW-0479">Metal-binding</keyword>
<dbReference type="InterPro" id="IPR001932">
    <property type="entry name" value="PPM-type_phosphatase-like_dom"/>
</dbReference>
<keyword evidence="11" id="KW-0464">Manganese</keyword>
<keyword evidence="19" id="KW-1185">Reference proteome</keyword>
<dbReference type="Proteomes" id="UP000309174">
    <property type="component" value="Unassembled WGS sequence"/>
</dbReference>
<evidence type="ECO:0000256" key="12">
    <source>
        <dbReference type="ARBA" id="ARBA00047761"/>
    </source>
</evidence>
<comment type="function">
    <text evidence="13">Primarily acts as an independent SigF regulator that is sensitive to the osmosensory signal, mediating the cross talk of PknD with the SigF regulon. Possesses both phosphatase and kinase activities. The kinase domain functions as a classic anti-sigma factor-like kinase to phosphorylate the anti-anti-sigma factor domain at the canonical regulatory site, and the phosphatase domain antagonizes this activity.</text>
</comment>
<dbReference type="PANTHER" id="PTHR43156">
    <property type="entry name" value="STAGE II SPORULATION PROTEIN E-RELATED"/>
    <property type="match status" value="1"/>
</dbReference>
<comment type="catalytic activity">
    <reaction evidence="12">
        <text>O-phospho-L-seryl-[protein] + H2O = L-seryl-[protein] + phosphate</text>
        <dbReference type="Rhea" id="RHEA:20629"/>
        <dbReference type="Rhea" id="RHEA-COMP:9863"/>
        <dbReference type="Rhea" id="RHEA-COMP:11604"/>
        <dbReference type="ChEBI" id="CHEBI:15377"/>
        <dbReference type="ChEBI" id="CHEBI:29999"/>
        <dbReference type="ChEBI" id="CHEBI:43474"/>
        <dbReference type="ChEBI" id="CHEBI:83421"/>
        <dbReference type="EC" id="3.1.3.16"/>
    </reaction>
</comment>
<dbReference type="InterPro" id="IPR029016">
    <property type="entry name" value="GAF-like_dom_sf"/>
</dbReference>
<dbReference type="SMART" id="SM00065">
    <property type="entry name" value="GAF"/>
    <property type="match status" value="1"/>
</dbReference>
<evidence type="ECO:0000259" key="16">
    <source>
        <dbReference type="SMART" id="SM00065"/>
    </source>
</evidence>
<keyword evidence="2" id="KW-0597">Phosphoprotein</keyword>
<dbReference type="EC" id="3.1.3.16" evidence="1"/>
<dbReference type="Gene3D" id="3.30.450.40">
    <property type="match status" value="1"/>
</dbReference>
<gene>
    <name evidence="18" type="ORF">ETD83_37850</name>
</gene>
<evidence type="ECO:0000256" key="11">
    <source>
        <dbReference type="ARBA" id="ARBA00023211"/>
    </source>
</evidence>
<evidence type="ECO:0000259" key="17">
    <source>
        <dbReference type="SMART" id="SM00331"/>
    </source>
</evidence>
<dbReference type="FunFam" id="3.60.40.10:FF:000005">
    <property type="entry name" value="Serine/threonine protein phosphatase"/>
    <property type="match status" value="1"/>
</dbReference>
<dbReference type="EMBL" id="VCKW01000354">
    <property type="protein sequence ID" value="TMQ89889.1"/>
    <property type="molecule type" value="Genomic_DNA"/>
</dbReference>
<dbReference type="GO" id="GO:0004722">
    <property type="term" value="F:protein serine/threonine phosphatase activity"/>
    <property type="evidence" value="ECO:0007669"/>
    <property type="project" value="UniProtKB-EC"/>
</dbReference>
<keyword evidence="8" id="KW-0067">ATP-binding</keyword>